<evidence type="ECO:0000256" key="8">
    <source>
        <dbReference type="ARBA" id="ARBA00041816"/>
    </source>
</evidence>
<dbReference type="GO" id="GO:0005737">
    <property type="term" value="C:cytoplasm"/>
    <property type="evidence" value="ECO:0007669"/>
    <property type="project" value="UniProtKB-SubCell"/>
</dbReference>
<dbReference type="PROSITE" id="PS50082">
    <property type="entry name" value="WD_REPEATS_2"/>
    <property type="match status" value="4"/>
</dbReference>
<dbReference type="InterPro" id="IPR019775">
    <property type="entry name" value="WD40_repeat_CS"/>
</dbReference>
<comment type="similarity">
    <text evidence="6">Belongs to the WD repeat WDR6 family.</text>
</comment>
<evidence type="ECO:0000256" key="11">
    <source>
        <dbReference type="PROSITE-ProRule" id="PRU00221"/>
    </source>
</evidence>
<name>A0A8T2J0P3_9PIPI</name>
<reference evidence="12" key="1">
    <citation type="thesis" date="2020" institute="ProQuest LLC" country="789 East Eisenhower Parkway, Ann Arbor, MI, USA">
        <title>Comparative Genomics and Chromosome Evolution.</title>
        <authorList>
            <person name="Mudd A.B."/>
        </authorList>
    </citation>
    <scope>NUCLEOTIDE SEQUENCE</scope>
    <source>
        <strain evidence="12">Female2</strain>
        <tissue evidence="12">Blood</tissue>
    </source>
</reference>
<dbReference type="PANTHER" id="PTHR14344:SF3">
    <property type="entry name" value="WD REPEAT-CONTAINING PROTEIN 6"/>
    <property type="match status" value="1"/>
</dbReference>
<dbReference type="AlphaFoldDB" id="A0A8T2J0P3"/>
<dbReference type="InterPro" id="IPR001680">
    <property type="entry name" value="WD40_rpt"/>
</dbReference>
<feature type="repeat" description="WD" evidence="11">
    <location>
        <begin position="1020"/>
        <end position="1060"/>
    </location>
</feature>
<protein>
    <recommendedName>
        <fullName evidence="7">tRNA (34-2'-O)-methyltransferase regulator WDR6</fullName>
    </recommendedName>
    <alternativeName>
        <fullName evidence="8">WD repeat-containing protein 6</fullName>
    </alternativeName>
</protein>
<evidence type="ECO:0000313" key="12">
    <source>
        <dbReference type="EMBL" id="KAG8435956.1"/>
    </source>
</evidence>
<dbReference type="SUPFAM" id="SSF50978">
    <property type="entry name" value="WD40 repeat-like"/>
    <property type="match status" value="3"/>
</dbReference>
<feature type="repeat" description="WD" evidence="11">
    <location>
        <begin position="294"/>
        <end position="328"/>
    </location>
</feature>
<organism evidence="12 13">
    <name type="scientific">Hymenochirus boettgeri</name>
    <name type="common">Congo dwarf clawed frog</name>
    <dbReference type="NCBI Taxonomy" id="247094"/>
    <lineage>
        <taxon>Eukaryota</taxon>
        <taxon>Metazoa</taxon>
        <taxon>Chordata</taxon>
        <taxon>Craniata</taxon>
        <taxon>Vertebrata</taxon>
        <taxon>Euteleostomi</taxon>
        <taxon>Amphibia</taxon>
        <taxon>Batrachia</taxon>
        <taxon>Anura</taxon>
        <taxon>Pipoidea</taxon>
        <taxon>Pipidae</taxon>
        <taxon>Pipinae</taxon>
        <taxon>Hymenochirus</taxon>
    </lineage>
</organism>
<comment type="caution">
    <text evidence="12">The sequence shown here is derived from an EMBL/GenBank/DDBJ whole genome shotgun (WGS) entry which is preliminary data.</text>
</comment>
<dbReference type="InterPro" id="IPR015943">
    <property type="entry name" value="WD40/YVTN_repeat-like_dom_sf"/>
</dbReference>
<dbReference type="PANTHER" id="PTHR14344">
    <property type="entry name" value="WD REPEAT PROTEIN"/>
    <property type="match status" value="1"/>
</dbReference>
<dbReference type="PROSITE" id="PS00678">
    <property type="entry name" value="WD_REPEATS_1"/>
    <property type="match status" value="1"/>
</dbReference>
<sequence length="1106" mass="122731">MESVLLTAPITALEFVDDHLLSGEGPYITVYCVGKNHIKIQRKRQNVLKSYTVHGIKLPGSSSGTFEHRLIAVFGGKGLIVLQVTIDELEVGLIEICKLRELHDWIWDVQWLGDDLQSNSYLALALGHNSVALYDYRTGKALKELHCAEKCILYSACFYGKTWEELILVSGTVFNQLVIWATSDPTNEEGRTEPRKRISGHNGVIFSIFYDYKKGLLASASDDRSLRVWDVGDLASFTFEVQCRLVLYGHQARVWAVKLLPDYIISIGEDSACIVWNYQGKIVHTFKGHKGRGIRAVAVQDQHHWVATGGVDSGIRLWQINNTSRTNELLTLNFSLLHGPGVPKAIAMVDANLLVVMTDLGSIYTYDFICKQWTFILEDENYKSYSLLDVYKMSASVLCAIGNIKGGIKIFMLSLPPVLKDIKLHLGKIHSLTWVPPVGRGQNTCSLFSSGPSGVMVWLEVTCVSGHMESVTEKGQFVLPVCKQRWHTSVAFIPSEDLFVCGDRRGSIMLFSTNLGTASSGQSNIEGACDAETENTLKENREPLISQERDSNLAHSHLCTVNPVSLLFGVHGKLGVTSISCHGGFAYSTGRDGYFRQLSVERGQLTVLRKQKSCKGMEWIERLFFTSDGNLIVMGFHATDFVVWNSRTNEKLHCIPCGGGHRSWSYKEDGHNEVFVYIKSGAILAKVSHPLGIIKNVVKEPMHGRECTCVQYAGTLVTHGNDILHVLLTSSEDTTVNILCFNESTGCLWQLGSISDHLSSVKTLALAKTSSLLQEDCGLSAVLISAGGRAQIECYRVQVSQDKDSGSVSSQVIHLVSHRLDEHWDRIKNKHKIVKMDPETRYMSVAVVREGTRDIPRLNAQQVVLAAACSDGSIRFFLICENSRKMFLVAESFYHLRCVLRVRTLVHSSAGRERYLLCSAATDGRIAFWDITDTTEQVCNISEEELGNCRALDLGHPCLIVTAHQCGINSLCVQENKDGHYLVASGGDDNSIHICCVAIDRTCGGDQRTNFHLLQEISVPSAHAAHVTGLNFLREDLLASVSVDQRLTLWHLRDSDLSHVSTKFCHVADVSELHCWKATREDGHFCVLCGQGLEIVICLMNQTPEP</sequence>
<keyword evidence="2" id="KW-0963">Cytoplasm</keyword>
<feature type="repeat" description="WD" evidence="11">
    <location>
        <begin position="247"/>
        <end position="277"/>
    </location>
</feature>
<dbReference type="InterPro" id="IPR051973">
    <property type="entry name" value="tRNA_Anticodon_Mtase-Reg"/>
</dbReference>
<feature type="repeat" description="WD" evidence="11">
    <location>
        <begin position="198"/>
        <end position="231"/>
    </location>
</feature>
<dbReference type="Pfam" id="PF00400">
    <property type="entry name" value="WD40"/>
    <property type="match status" value="3"/>
</dbReference>
<dbReference type="OrthoDB" id="5594999at2759"/>
<evidence type="ECO:0000256" key="4">
    <source>
        <dbReference type="ARBA" id="ARBA00022694"/>
    </source>
</evidence>
<keyword evidence="4" id="KW-0819">tRNA processing</keyword>
<dbReference type="EMBL" id="JAACNH010000007">
    <property type="protein sequence ID" value="KAG8435956.1"/>
    <property type="molecule type" value="Genomic_DNA"/>
</dbReference>
<comment type="subcellular location">
    <subcellularLocation>
        <location evidence="1">Cytoplasm</location>
    </subcellularLocation>
</comment>
<evidence type="ECO:0000256" key="6">
    <source>
        <dbReference type="ARBA" id="ARBA00038255"/>
    </source>
</evidence>
<evidence type="ECO:0000256" key="3">
    <source>
        <dbReference type="ARBA" id="ARBA00022574"/>
    </source>
</evidence>
<evidence type="ECO:0000313" key="13">
    <source>
        <dbReference type="Proteomes" id="UP000812440"/>
    </source>
</evidence>
<comment type="function">
    <text evidence="9">Together with methyltransferase FTSJ1, methylates the 2'-O-ribose of nucleotides at position 34 of the tRNA anticodon loop of substrate tRNAs. Required for the correct positioning of the substrate tRNA for methylation. Required to suppress amino acid starvation-induced autophagy. Enhances the STK11/LKB1-induced cell growth suppression activity.</text>
</comment>
<keyword evidence="3 11" id="KW-0853">WD repeat</keyword>
<dbReference type="SMART" id="SM00320">
    <property type="entry name" value="WD40"/>
    <property type="match status" value="9"/>
</dbReference>
<evidence type="ECO:0000256" key="5">
    <source>
        <dbReference type="ARBA" id="ARBA00022737"/>
    </source>
</evidence>
<keyword evidence="5" id="KW-0677">Repeat</keyword>
<proteinExistence type="inferred from homology"/>
<evidence type="ECO:0000256" key="7">
    <source>
        <dbReference type="ARBA" id="ARBA00040154"/>
    </source>
</evidence>
<keyword evidence="13" id="KW-1185">Reference proteome</keyword>
<dbReference type="PROSITE" id="PS50294">
    <property type="entry name" value="WD_REPEATS_REGION"/>
    <property type="match status" value="1"/>
</dbReference>
<gene>
    <name evidence="12" type="ORF">GDO86_007161</name>
</gene>
<accession>A0A8T2J0P3</accession>
<dbReference type="Gene3D" id="2.130.10.10">
    <property type="entry name" value="YVTN repeat-like/Quinoprotein amine dehydrogenase"/>
    <property type="match status" value="3"/>
</dbReference>
<dbReference type="Proteomes" id="UP000812440">
    <property type="component" value="Chromosome 4"/>
</dbReference>
<dbReference type="GO" id="GO:0030488">
    <property type="term" value="P:tRNA methylation"/>
    <property type="evidence" value="ECO:0007669"/>
    <property type="project" value="TreeGrafter"/>
</dbReference>
<comment type="subunit">
    <text evidence="10">Interacts with FTSJ1; the interaction is direct, and required for 2'-O-methylation of position 34 in substrate tRNAs. Interacts with IRS4. Interacts with STK11/LKB1.</text>
</comment>
<evidence type="ECO:0000256" key="9">
    <source>
        <dbReference type="ARBA" id="ARBA00045751"/>
    </source>
</evidence>
<evidence type="ECO:0000256" key="10">
    <source>
        <dbReference type="ARBA" id="ARBA00047056"/>
    </source>
</evidence>
<evidence type="ECO:0000256" key="2">
    <source>
        <dbReference type="ARBA" id="ARBA00022490"/>
    </source>
</evidence>
<dbReference type="InterPro" id="IPR036322">
    <property type="entry name" value="WD40_repeat_dom_sf"/>
</dbReference>
<evidence type="ECO:0000256" key="1">
    <source>
        <dbReference type="ARBA" id="ARBA00004496"/>
    </source>
</evidence>